<dbReference type="Gene3D" id="1.10.10.60">
    <property type="entry name" value="Homeodomain-like"/>
    <property type="match status" value="2"/>
</dbReference>
<evidence type="ECO:0000256" key="1">
    <source>
        <dbReference type="ARBA" id="ARBA00023015"/>
    </source>
</evidence>
<evidence type="ECO:0000313" key="7">
    <source>
        <dbReference type="Proteomes" id="UP001165962"/>
    </source>
</evidence>
<evidence type="ECO:0000259" key="5">
    <source>
        <dbReference type="PROSITE" id="PS01124"/>
    </source>
</evidence>
<evidence type="ECO:0000256" key="3">
    <source>
        <dbReference type="ARBA" id="ARBA00023163"/>
    </source>
</evidence>
<gene>
    <name evidence="6" type="ORF">G9U52_23060</name>
</gene>
<feature type="domain" description="HTH araC/xylS-type" evidence="5">
    <location>
        <begin position="679"/>
        <end position="776"/>
    </location>
</feature>
<organism evidence="6 7">
    <name type="scientific">Paenibacillus agricola</name>
    <dbReference type="NCBI Taxonomy" id="2716264"/>
    <lineage>
        <taxon>Bacteria</taxon>
        <taxon>Bacillati</taxon>
        <taxon>Bacillota</taxon>
        <taxon>Bacilli</taxon>
        <taxon>Bacillales</taxon>
        <taxon>Paenibacillaceae</taxon>
        <taxon>Paenibacillus</taxon>
    </lineage>
</organism>
<keyword evidence="4" id="KW-1133">Transmembrane helix</keyword>
<keyword evidence="3" id="KW-0804">Transcription</keyword>
<dbReference type="PANTHER" id="PTHR43280:SF28">
    <property type="entry name" value="HTH-TYPE TRANSCRIPTIONAL ACTIVATOR RHAS"/>
    <property type="match status" value="1"/>
</dbReference>
<evidence type="ECO:0000256" key="2">
    <source>
        <dbReference type="ARBA" id="ARBA00023125"/>
    </source>
</evidence>
<sequence>MKWIESAYIFLIDMNTRPGYYFHRMIWLGCISVCIPVILAGFVYYNFVINKEKAVIREDNQTSLLLIRDRVESLLQSLEEQSLQLAIDPIISASFALPDFRDNVDYQLDLLKAITIKKYSNKMIGDIVFYNDMTGQLFSSNDGQIRNGKIKFHADLDKVMNSDQLSQWLPLNRGKSQDLLSYARKLPVISGGKPSGLIIIYVKMEVLRTYSEDYSGIGISNSKLITVLDNDNKSILYSNKSSPINQPLLSTMISILESADLTSDNFIAVDENGKSMIFSHFKTAFGRTYLSMIPEKVVTDRLNWIRTYTIIQVILFILIGIISTLIVSKKNYSPIKQLIHFGRDISEGRIAKKGNDISFIRECMVYLQNETKLLENYRSKTKNTLCERFLQKVIMGNLHGFTEPDIKNECESYGISFNQNYVVLIANIENLYKERRFLPEDKPIISYAVINIMEELLLQNKTKITGFVFQSIDGNNVALLQFSRGLSEEETIELASNYALSTSESISRYLKLEMSVGIGKIYAHISDVSLSYREAQLALQYRIYKDAERVLYIGFLEHAKKQSMFFYPHSTEERIIKSLKAGDLKAAEVALNEFADVTRSSESYNLIYQSYHVLLSAVIMSFEKQGGSTLEMMEYNLFDQLRNRHTSCEILDWFHEDLFPLYLKLIGTNNFVTRNASLKQVCTYIMDHIDSEISLVQCADLIHMSPSYLSRIFKKEVGTSFMEFVMVCKVNKVKSLLLDTDQKISDIALLVGYSERNLNRIFQKYTQLSPSQFRLFHR</sequence>
<dbReference type="PANTHER" id="PTHR43280">
    <property type="entry name" value="ARAC-FAMILY TRANSCRIPTIONAL REGULATOR"/>
    <property type="match status" value="1"/>
</dbReference>
<feature type="transmembrane region" description="Helical" evidence="4">
    <location>
        <begin position="308"/>
        <end position="327"/>
    </location>
</feature>
<dbReference type="Pfam" id="PF12833">
    <property type="entry name" value="HTH_18"/>
    <property type="match status" value="1"/>
</dbReference>
<dbReference type="EMBL" id="JAAOIW010000009">
    <property type="protein sequence ID" value="NHN32708.1"/>
    <property type="molecule type" value="Genomic_DNA"/>
</dbReference>
<reference evidence="6" key="1">
    <citation type="submission" date="2020-03" db="EMBL/GenBank/DDBJ databases">
        <title>Draft sequencing of Paenibacilllus sp. S3N08.</title>
        <authorList>
            <person name="Kim D.-U."/>
        </authorList>
    </citation>
    <scope>NUCLEOTIDE SEQUENCE</scope>
    <source>
        <strain evidence="6">S3N08</strain>
    </source>
</reference>
<dbReference type="RefSeq" id="WP_166152996.1">
    <property type="nucleotide sequence ID" value="NZ_JAAOIW010000009.1"/>
</dbReference>
<dbReference type="SUPFAM" id="SSF46689">
    <property type="entry name" value="Homeodomain-like"/>
    <property type="match status" value="2"/>
</dbReference>
<keyword evidence="4" id="KW-0812">Transmembrane</keyword>
<comment type="caution">
    <text evidence="6">The sequence shown here is derived from an EMBL/GenBank/DDBJ whole genome shotgun (WGS) entry which is preliminary data.</text>
</comment>
<dbReference type="Proteomes" id="UP001165962">
    <property type="component" value="Unassembled WGS sequence"/>
</dbReference>
<dbReference type="InterPro" id="IPR041522">
    <property type="entry name" value="CdaR_GGDEF"/>
</dbReference>
<proteinExistence type="predicted"/>
<keyword evidence="1" id="KW-0805">Transcription regulation</keyword>
<keyword evidence="7" id="KW-1185">Reference proteome</keyword>
<dbReference type="Pfam" id="PF17853">
    <property type="entry name" value="GGDEF_2"/>
    <property type="match status" value="1"/>
</dbReference>
<evidence type="ECO:0000256" key="4">
    <source>
        <dbReference type="SAM" id="Phobius"/>
    </source>
</evidence>
<dbReference type="InterPro" id="IPR018062">
    <property type="entry name" value="HTH_AraC-typ_CS"/>
</dbReference>
<accession>A0ABX0J9T6</accession>
<feature type="transmembrane region" description="Helical" evidence="4">
    <location>
        <begin position="25"/>
        <end position="47"/>
    </location>
</feature>
<dbReference type="SMART" id="SM00342">
    <property type="entry name" value="HTH_ARAC"/>
    <property type="match status" value="1"/>
</dbReference>
<name>A0ABX0J9T6_9BACL</name>
<dbReference type="PROSITE" id="PS01124">
    <property type="entry name" value="HTH_ARAC_FAMILY_2"/>
    <property type="match status" value="1"/>
</dbReference>
<keyword evidence="2" id="KW-0238">DNA-binding</keyword>
<dbReference type="PROSITE" id="PS00041">
    <property type="entry name" value="HTH_ARAC_FAMILY_1"/>
    <property type="match status" value="1"/>
</dbReference>
<keyword evidence="4" id="KW-0472">Membrane</keyword>
<protein>
    <submittedName>
        <fullName evidence="6">AraC family transcriptional regulator</fullName>
    </submittedName>
</protein>
<dbReference type="InterPro" id="IPR018060">
    <property type="entry name" value="HTH_AraC"/>
</dbReference>
<evidence type="ECO:0000313" key="6">
    <source>
        <dbReference type="EMBL" id="NHN32708.1"/>
    </source>
</evidence>
<dbReference type="InterPro" id="IPR009057">
    <property type="entry name" value="Homeodomain-like_sf"/>
</dbReference>